<name>A0ABS1QK33_9FLAO</name>
<comment type="caution">
    <text evidence="1">The sequence shown here is derived from an EMBL/GenBank/DDBJ whole genome shotgun (WGS) entry which is preliminary data.</text>
</comment>
<evidence type="ECO:0000313" key="1">
    <source>
        <dbReference type="EMBL" id="MBL1222429.1"/>
    </source>
</evidence>
<proteinExistence type="predicted"/>
<evidence type="ECO:0000313" key="2">
    <source>
        <dbReference type="Proteomes" id="UP000661696"/>
    </source>
</evidence>
<accession>A0ABS1QK33</accession>
<dbReference type="Proteomes" id="UP000661696">
    <property type="component" value="Unassembled WGS sequence"/>
</dbReference>
<organism evidence="1 2">
    <name type="scientific">Chryseobacterium endalhagicum</name>
    <dbReference type="NCBI Taxonomy" id="2797638"/>
    <lineage>
        <taxon>Bacteria</taxon>
        <taxon>Pseudomonadati</taxon>
        <taxon>Bacteroidota</taxon>
        <taxon>Flavobacteriia</taxon>
        <taxon>Flavobacteriales</taxon>
        <taxon>Weeksellaceae</taxon>
        <taxon>Chryseobacterium group</taxon>
        <taxon>Chryseobacterium</taxon>
    </lineage>
</organism>
<dbReference type="RefSeq" id="WP_202092789.1">
    <property type="nucleotide sequence ID" value="NZ_JAELVM010000003.1"/>
</dbReference>
<reference evidence="1 2" key="1">
    <citation type="submission" date="2020-12" db="EMBL/GenBank/DDBJ databases">
        <title>Chryseobacterium endoalhailicus sp. nov., isolated from seed of leguminous plant.</title>
        <authorList>
            <person name="Zhang X."/>
        </authorList>
    </citation>
    <scope>NUCLEOTIDE SEQUENCE [LARGE SCALE GENOMIC DNA]</scope>
    <source>
        <strain evidence="1 2">L7</strain>
    </source>
</reference>
<gene>
    <name evidence="1" type="ORF">JET18_16370</name>
</gene>
<sequence>MTRENLHNDIQDFAVRLIKMTEDRCWNKISHHLTFIISDFNEFGENIYERGKVRNKINRSKKPQSLEAVIETLKNEYDDLYDVNLYIFKALKNETIIEIQYYRKSNMEADYFEVIKDYPTMLHAKINHPKYRLEGHKFDINWESGGLRHLRNSLVYEIRYRLTSKLGKKRKSI</sequence>
<dbReference type="EMBL" id="JAELVM010000003">
    <property type="protein sequence ID" value="MBL1222429.1"/>
    <property type="molecule type" value="Genomic_DNA"/>
</dbReference>
<protein>
    <submittedName>
        <fullName evidence="1">Uncharacterized protein</fullName>
    </submittedName>
</protein>
<keyword evidence="2" id="KW-1185">Reference proteome</keyword>